<gene>
    <name evidence="9" type="primary">nad2</name>
</gene>
<organism evidence="9">
    <name type="scientific">Chlorogonium elongatum</name>
    <dbReference type="NCBI Taxonomy" id="52029"/>
    <lineage>
        <taxon>Eukaryota</taxon>
        <taxon>Viridiplantae</taxon>
        <taxon>Chlorophyta</taxon>
        <taxon>core chlorophytes</taxon>
        <taxon>Chlorophyceae</taxon>
        <taxon>CS clade</taxon>
        <taxon>Chlamydomonadales</taxon>
        <taxon>Haematococcaceae</taxon>
        <taxon>Chlorogonium</taxon>
    </lineage>
</organism>
<keyword evidence="3" id="KW-1278">Translocase</keyword>
<feature type="transmembrane region" description="Helical" evidence="7">
    <location>
        <begin position="431"/>
        <end position="453"/>
    </location>
</feature>
<dbReference type="InterPro" id="IPR001750">
    <property type="entry name" value="ND/Mrp_TM"/>
</dbReference>
<evidence type="ECO:0000313" key="9">
    <source>
        <dbReference type="EMBL" id="CAA73994.1"/>
    </source>
</evidence>
<geneLocation type="mitochondrion" evidence="9"/>
<name>O79869_9CHLO</name>
<evidence type="ECO:0000256" key="4">
    <source>
        <dbReference type="ARBA" id="ARBA00022989"/>
    </source>
</evidence>
<feature type="transmembrane region" description="Helical" evidence="7">
    <location>
        <begin position="225"/>
        <end position="248"/>
    </location>
</feature>
<feature type="domain" description="NADH:quinone oxidoreductase/Mrp antiporter transmembrane" evidence="8">
    <location>
        <begin position="120"/>
        <end position="325"/>
    </location>
</feature>
<dbReference type="GO" id="GO:0016491">
    <property type="term" value="F:oxidoreductase activity"/>
    <property type="evidence" value="ECO:0007669"/>
    <property type="project" value="UniProtKB-KW"/>
</dbReference>
<dbReference type="PANTHER" id="PTHR22773">
    <property type="entry name" value="NADH DEHYDROGENASE"/>
    <property type="match status" value="1"/>
</dbReference>
<feature type="transmembrane region" description="Helical" evidence="7">
    <location>
        <begin position="363"/>
        <end position="383"/>
    </location>
</feature>
<dbReference type="GO" id="GO:0016020">
    <property type="term" value="C:membrane"/>
    <property type="evidence" value="ECO:0007669"/>
    <property type="project" value="UniProtKB-SubCell"/>
</dbReference>
<evidence type="ECO:0000256" key="1">
    <source>
        <dbReference type="ARBA" id="ARBA00004141"/>
    </source>
</evidence>
<feature type="transmembrane region" description="Helical" evidence="7">
    <location>
        <begin position="84"/>
        <end position="111"/>
    </location>
</feature>
<sequence>MFYASLIELDALFSIILIIVFALYSLKSTLNLDLGCVYMYCRILPLIYVAPQISDKLVESYSFGSLISETSYISTLNNGNIIDVLLALLLFVIMASFSSFESVLLLLFAFIAQYFMLHSIDLLTFYIALEAQNFCFLVLCGLSTTREGSSFSVEAALKFMLLSAFSSGVILFWFSTVYLQTGLSILDNTYIQSFSFLVAIMFKIGAAPLHLWVIQIYSSVKRGLLMYVATAPKLSLFGWMFNSFHGLWTVNFPSLGGLNYSVLLFAAFSLVLGSLGAYSQPTLRALFAYSTVNELGLMLMAMETAGFHSLFQHLGLYIIAQVLLWNMYDKRFFTIVAVSLAGLPPLAGFFGKAWIFWHTGVVGLYTILAGALFCTVISLVYYLRVLRLFWDTGSYRVVPMRSLTETNSMLYSYKTPILGSRVDVIPTNNRVMLTSVCTVLLIFLPLFVIKPFIL</sequence>
<keyword evidence="9" id="KW-0496">Mitochondrion</keyword>
<feature type="transmembrane region" description="Helical" evidence="7">
    <location>
        <begin position="123"/>
        <end position="143"/>
    </location>
</feature>
<evidence type="ECO:0000256" key="7">
    <source>
        <dbReference type="SAM" id="Phobius"/>
    </source>
</evidence>
<feature type="transmembrane region" description="Helical" evidence="7">
    <location>
        <begin position="6"/>
        <end position="24"/>
    </location>
</feature>
<evidence type="ECO:0000256" key="3">
    <source>
        <dbReference type="ARBA" id="ARBA00022967"/>
    </source>
</evidence>
<feature type="transmembrane region" description="Helical" evidence="7">
    <location>
        <begin position="194"/>
        <end position="213"/>
    </location>
</feature>
<comment type="subcellular location">
    <subcellularLocation>
        <location evidence="1">Membrane</location>
        <topology evidence="1">Multi-pass membrane protein</topology>
    </subcellularLocation>
</comment>
<keyword evidence="2 7" id="KW-0812">Transmembrane</keyword>
<keyword evidence="5" id="KW-0520">NAD</keyword>
<evidence type="ECO:0000256" key="2">
    <source>
        <dbReference type="ARBA" id="ARBA00022692"/>
    </source>
</evidence>
<protein>
    <submittedName>
        <fullName evidence="9">NADH dehydrogenase subunit 2</fullName>
        <ecNumber evidence="9">1.6.99.3</ecNumber>
    </submittedName>
</protein>
<dbReference type="PIR" id="T13886">
    <property type="entry name" value="T13886"/>
</dbReference>
<feature type="transmembrane region" description="Helical" evidence="7">
    <location>
        <begin position="260"/>
        <end position="278"/>
    </location>
</feature>
<accession>O79869</accession>
<dbReference type="AlphaFoldDB" id="O79869"/>
<feature type="transmembrane region" description="Helical" evidence="7">
    <location>
        <begin position="155"/>
        <end position="174"/>
    </location>
</feature>
<keyword evidence="6 7" id="KW-0472">Membrane</keyword>
<evidence type="ECO:0000259" key="8">
    <source>
        <dbReference type="Pfam" id="PF00361"/>
    </source>
</evidence>
<dbReference type="Pfam" id="PF00361">
    <property type="entry name" value="Proton_antipo_M"/>
    <property type="match status" value="1"/>
</dbReference>
<reference evidence="9" key="1">
    <citation type="thesis" date="1997" institute="Universitaet Giessen" country="Tectum Verlag, Marburg, FRG">
        <authorList>
            <person name="Kroymann J."/>
        </authorList>
    </citation>
    <scope>NUCLEOTIDE SEQUENCE</scope>
    <source>
        <strain evidence="9">2e</strain>
    </source>
</reference>
<reference evidence="9" key="2">
    <citation type="journal article" date="1998" name="J. Mol. Evol.">
        <title>The mitochondrial genome of Chlorogonium elongatum inferred from the complete sequence.</title>
        <authorList>
            <person name="Kroymann J."/>
            <person name="Zetsche K."/>
        </authorList>
    </citation>
    <scope>NUCLEOTIDE SEQUENCE</scope>
    <source>
        <strain evidence="9">2e</strain>
    </source>
</reference>
<evidence type="ECO:0000256" key="5">
    <source>
        <dbReference type="ARBA" id="ARBA00023027"/>
    </source>
</evidence>
<keyword evidence="9" id="KW-0560">Oxidoreductase</keyword>
<proteinExistence type="predicted"/>
<evidence type="ECO:0000256" key="6">
    <source>
        <dbReference type="ARBA" id="ARBA00023136"/>
    </source>
</evidence>
<feature type="transmembrane region" description="Helical" evidence="7">
    <location>
        <begin position="285"/>
        <end position="301"/>
    </location>
</feature>
<keyword evidence="4 7" id="KW-1133">Transmembrane helix</keyword>
<dbReference type="EC" id="1.6.99.3" evidence="9"/>
<dbReference type="EMBL" id="Y13644">
    <property type="protein sequence ID" value="CAA73994.1"/>
    <property type="molecule type" value="Genomic_DNA"/>
</dbReference>
<feature type="transmembrane region" description="Helical" evidence="7">
    <location>
        <begin position="332"/>
        <end position="357"/>
    </location>
</feature>
<feature type="transmembrane region" description="Helical" evidence="7">
    <location>
        <begin position="307"/>
        <end position="325"/>
    </location>
</feature>